<accession>A0A329QBJ7</accession>
<sequence length="107" mass="12209">MMGDAIKLLYEKAAGRIDARDTERATLLSWPNPKIEVDGDPYPYESESLVFADYLQEREIEVTFDVIEPAPTMMKGKLLIPSPLEVGDRLLVSRMTGQRYYVLGKER</sequence>
<proteinExistence type="predicted"/>
<dbReference type="EMBL" id="QEVW01000033">
    <property type="protein sequence ID" value="RAW09726.1"/>
    <property type="molecule type" value="Genomic_DNA"/>
</dbReference>
<gene>
    <name evidence="1" type="ORF">DC345_30150</name>
</gene>
<comment type="caution">
    <text evidence="1">The sequence shown here is derived from an EMBL/GenBank/DDBJ whole genome shotgun (WGS) entry which is preliminary data.</text>
</comment>
<evidence type="ECO:0008006" key="3">
    <source>
        <dbReference type="Google" id="ProtNLM"/>
    </source>
</evidence>
<organism evidence="1 2">
    <name type="scientific">Paenibacillus taichungensis</name>
    <dbReference type="NCBI Taxonomy" id="484184"/>
    <lineage>
        <taxon>Bacteria</taxon>
        <taxon>Bacillati</taxon>
        <taxon>Bacillota</taxon>
        <taxon>Bacilli</taxon>
        <taxon>Bacillales</taxon>
        <taxon>Paenibacillaceae</taxon>
        <taxon>Paenibacillus</taxon>
    </lineage>
</organism>
<evidence type="ECO:0000313" key="2">
    <source>
        <dbReference type="Proteomes" id="UP000250642"/>
    </source>
</evidence>
<protein>
    <recommendedName>
        <fullName evidence="3">DUF2577 domain-containing protein</fullName>
    </recommendedName>
</protein>
<reference evidence="1 2" key="1">
    <citation type="submission" date="2018-04" db="EMBL/GenBank/DDBJ databases">
        <title>Paenibacillus taichungensis Genome sequencing and assembly.</title>
        <authorList>
            <person name="Xu J."/>
            <person name="Rensing C."/>
            <person name="Mazhar H.S."/>
        </authorList>
    </citation>
    <scope>NUCLEOTIDE SEQUENCE [LARGE SCALE GENOMIC DNA]</scope>
    <source>
        <strain evidence="1 2">NC1</strain>
    </source>
</reference>
<dbReference type="AlphaFoldDB" id="A0A329QBJ7"/>
<evidence type="ECO:0000313" key="1">
    <source>
        <dbReference type="EMBL" id="RAW09726.1"/>
    </source>
</evidence>
<dbReference type="Proteomes" id="UP000250642">
    <property type="component" value="Unassembled WGS sequence"/>
</dbReference>
<name>A0A329QBJ7_9BACL</name>
<dbReference type="RefSeq" id="WP_113056276.1">
    <property type="nucleotide sequence ID" value="NZ_QEVW01000033.1"/>
</dbReference>